<keyword evidence="4" id="KW-1185">Reference proteome</keyword>
<dbReference type="Proteomes" id="UP000199280">
    <property type="component" value="Unassembled WGS sequence"/>
</dbReference>
<dbReference type="Proteomes" id="UP000076878">
    <property type="component" value="Unassembled WGS sequence"/>
</dbReference>
<protein>
    <submittedName>
        <fullName evidence="2">Uncharacterized OsmC-related protein</fullName>
    </submittedName>
</protein>
<dbReference type="InterPro" id="IPR015946">
    <property type="entry name" value="KH_dom-like_a/b"/>
</dbReference>
<dbReference type="Pfam" id="PF02566">
    <property type="entry name" value="OsmC"/>
    <property type="match status" value="1"/>
</dbReference>
<dbReference type="InterPro" id="IPR003718">
    <property type="entry name" value="OsmC/Ohr_fam"/>
</dbReference>
<dbReference type="EMBL" id="FJNB01000019">
    <property type="protein sequence ID" value="CZR06200.1"/>
    <property type="molecule type" value="Genomic_DNA"/>
</dbReference>
<sequence>MTETKLSKLRITGQAHQGITTTVKVRNLPEFFVDESERMGGDNKGPNPLEYLLGSLAGCTSIIAYYVAEQQGLSYRGLSFTVEGTFDPRGFAGEDDIRTYFQEITLVNHIDTDETDEAIEKLAAEVERRCPVYNLMLDAGVDMSTQWIRTN</sequence>
<dbReference type="EMBL" id="FNYT01000020">
    <property type="protein sequence ID" value="SEJ64002.1"/>
    <property type="molecule type" value="Genomic_DNA"/>
</dbReference>
<proteinExistence type="predicted"/>
<dbReference type="InterPro" id="IPR052924">
    <property type="entry name" value="OsmC/Ohr_hydroprdx_reductase"/>
</dbReference>
<reference evidence="1 3" key="1">
    <citation type="submission" date="2016-02" db="EMBL/GenBank/DDBJ databases">
        <authorList>
            <person name="Wen L."/>
            <person name="He K."/>
            <person name="Yang H."/>
        </authorList>
    </citation>
    <scope>NUCLEOTIDE SEQUENCE [LARGE SCALE GENOMIC DNA]</scope>
    <source>
        <strain evidence="1">Trichococcus_R210</strain>
    </source>
</reference>
<dbReference type="Gene3D" id="3.30.300.20">
    <property type="match status" value="1"/>
</dbReference>
<evidence type="ECO:0000313" key="4">
    <source>
        <dbReference type="Proteomes" id="UP000199280"/>
    </source>
</evidence>
<dbReference type="RefSeq" id="WP_068623935.1">
    <property type="nucleotide sequence ID" value="NZ_FJNB01000019.1"/>
</dbReference>
<evidence type="ECO:0000313" key="2">
    <source>
        <dbReference type="EMBL" id="SEJ64002.1"/>
    </source>
</evidence>
<dbReference type="InterPro" id="IPR036102">
    <property type="entry name" value="OsmC/Ohrsf"/>
</dbReference>
<organism evidence="1 3">
    <name type="scientific">Trichococcus ilyis</name>
    <dbReference type="NCBI Taxonomy" id="640938"/>
    <lineage>
        <taxon>Bacteria</taxon>
        <taxon>Bacillati</taxon>
        <taxon>Bacillota</taxon>
        <taxon>Bacilli</taxon>
        <taxon>Lactobacillales</taxon>
        <taxon>Carnobacteriaceae</taxon>
        <taxon>Trichococcus</taxon>
    </lineage>
</organism>
<dbReference type="OrthoDB" id="1433018at2"/>
<dbReference type="AlphaFoldDB" id="A0A143Z366"/>
<evidence type="ECO:0000313" key="3">
    <source>
        <dbReference type="Proteomes" id="UP000076878"/>
    </source>
</evidence>
<dbReference type="STRING" id="640938.TR210_2296"/>
<dbReference type="PANTHER" id="PTHR35368:SF1">
    <property type="entry name" value="HYDROPEROXIDE REDUCTASE"/>
    <property type="match status" value="1"/>
</dbReference>
<name>A0A143Z366_9LACT</name>
<reference evidence="2 4" key="2">
    <citation type="submission" date="2016-10" db="EMBL/GenBank/DDBJ databases">
        <authorList>
            <person name="Varghese N."/>
            <person name="Submissions S."/>
        </authorList>
    </citation>
    <scope>NUCLEOTIDE SEQUENCE [LARGE SCALE GENOMIC DNA]</scope>
    <source>
        <strain evidence="2 4">DSM 22150</strain>
    </source>
</reference>
<dbReference type="PANTHER" id="PTHR35368">
    <property type="entry name" value="HYDROPEROXIDE REDUCTASE"/>
    <property type="match status" value="1"/>
</dbReference>
<dbReference type="SUPFAM" id="SSF82784">
    <property type="entry name" value="OsmC-like"/>
    <property type="match status" value="1"/>
</dbReference>
<accession>A0A143Z366</accession>
<evidence type="ECO:0000313" key="1">
    <source>
        <dbReference type="EMBL" id="CZR06200.1"/>
    </source>
</evidence>
<gene>
    <name evidence="2" type="ORF">SAMN05216375_12027</name>
    <name evidence="1" type="ORF">TR210_2296</name>
</gene>